<dbReference type="EMBL" id="KQ459592">
    <property type="protein sequence ID" value="KPI96891.1"/>
    <property type="molecule type" value="Genomic_DNA"/>
</dbReference>
<dbReference type="AlphaFoldDB" id="A0A194PU01"/>
<sequence>MTSQIRFLGVPHTAQYTSASATGARSLADHLSIVSLCSNPDQWVSVAGTVHEPTTEPPVSGSRNYSRDQRYIVVSVPPCRMM</sequence>
<name>A0A194PU01_PAPXU</name>
<keyword evidence="2" id="KW-1185">Reference proteome</keyword>
<evidence type="ECO:0000313" key="2">
    <source>
        <dbReference type="Proteomes" id="UP000053268"/>
    </source>
</evidence>
<evidence type="ECO:0000313" key="1">
    <source>
        <dbReference type="EMBL" id="KPI96891.1"/>
    </source>
</evidence>
<dbReference type="Proteomes" id="UP000053268">
    <property type="component" value="Unassembled WGS sequence"/>
</dbReference>
<reference evidence="1 2" key="1">
    <citation type="journal article" date="2015" name="Nat. Commun.">
        <title>Outbred genome sequencing and CRISPR/Cas9 gene editing in butterflies.</title>
        <authorList>
            <person name="Li X."/>
            <person name="Fan D."/>
            <person name="Zhang W."/>
            <person name="Liu G."/>
            <person name="Zhang L."/>
            <person name="Zhao L."/>
            <person name="Fang X."/>
            <person name="Chen L."/>
            <person name="Dong Y."/>
            <person name="Chen Y."/>
            <person name="Ding Y."/>
            <person name="Zhao R."/>
            <person name="Feng M."/>
            <person name="Zhu Y."/>
            <person name="Feng Y."/>
            <person name="Jiang X."/>
            <person name="Zhu D."/>
            <person name="Xiang H."/>
            <person name="Feng X."/>
            <person name="Li S."/>
            <person name="Wang J."/>
            <person name="Zhang G."/>
            <person name="Kronforst M.R."/>
            <person name="Wang W."/>
        </authorList>
    </citation>
    <scope>NUCLEOTIDE SEQUENCE [LARGE SCALE GENOMIC DNA]</scope>
    <source>
        <strain evidence="1">Ya'a_city_454_Px</strain>
        <tissue evidence="1">Whole body</tissue>
    </source>
</reference>
<gene>
    <name evidence="1" type="ORF">RR46_05016</name>
</gene>
<accession>A0A194PU01</accession>
<proteinExistence type="predicted"/>
<organism evidence="1 2">
    <name type="scientific">Papilio xuthus</name>
    <name type="common">Asian swallowtail butterfly</name>
    <dbReference type="NCBI Taxonomy" id="66420"/>
    <lineage>
        <taxon>Eukaryota</taxon>
        <taxon>Metazoa</taxon>
        <taxon>Ecdysozoa</taxon>
        <taxon>Arthropoda</taxon>
        <taxon>Hexapoda</taxon>
        <taxon>Insecta</taxon>
        <taxon>Pterygota</taxon>
        <taxon>Neoptera</taxon>
        <taxon>Endopterygota</taxon>
        <taxon>Lepidoptera</taxon>
        <taxon>Glossata</taxon>
        <taxon>Ditrysia</taxon>
        <taxon>Papilionoidea</taxon>
        <taxon>Papilionidae</taxon>
        <taxon>Papilioninae</taxon>
        <taxon>Papilio</taxon>
    </lineage>
</organism>
<protein>
    <submittedName>
        <fullName evidence="1">Uncharacterized protein</fullName>
    </submittedName>
</protein>